<gene>
    <name evidence="4" type="primary">tsaA</name>
    <name evidence="4" type="ORF">LKD37_08715</name>
</gene>
<dbReference type="Gene3D" id="2.40.30.70">
    <property type="entry name" value="YaeB-like"/>
    <property type="match status" value="1"/>
</dbReference>
<evidence type="ECO:0000313" key="4">
    <source>
        <dbReference type="EMBL" id="MCC2129594.1"/>
    </source>
</evidence>
<dbReference type="PANTHER" id="PTHR12818:SF0">
    <property type="entry name" value="TRNA (ADENINE(37)-N6)-METHYLTRANSFERASE"/>
    <property type="match status" value="1"/>
</dbReference>
<name>A0AAE3ACG2_9FIRM</name>
<organism evidence="4 5">
    <name type="scientific">Brotocaccenecus cirricatena</name>
    <dbReference type="NCBI Taxonomy" id="3064195"/>
    <lineage>
        <taxon>Bacteria</taxon>
        <taxon>Bacillati</taxon>
        <taxon>Bacillota</taxon>
        <taxon>Clostridia</taxon>
        <taxon>Eubacteriales</taxon>
        <taxon>Oscillospiraceae</taxon>
        <taxon>Brotocaccenecus</taxon>
    </lineage>
</organism>
<proteinExistence type="inferred from homology"/>
<dbReference type="Pfam" id="PF01980">
    <property type="entry name" value="TrmO_N"/>
    <property type="match status" value="1"/>
</dbReference>
<dbReference type="NCBIfam" id="TIGR00104">
    <property type="entry name" value="tRNA_TsaA"/>
    <property type="match status" value="1"/>
</dbReference>
<evidence type="ECO:0000256" key="1">
    <source>
        <dbReference type="ARBA" id="ARBA00022691"/>
    </source>
</evidence>
<dbReference type="PROSITE" id="PS51668">
    <property type="entry name" value="TSAA_2"/>
    <property type="match status" value="1"/>
</dbReference>
<dbReference type="InterPro" id="IPR036414">
    <property type="entry name" value="YaeB_N_sf"/>
</dbReference>
<dbReference type="PANTHER" id="PTHR12818">
    <property type="entry name" value="TRNA (ADENINE(37)-N6)-METHYLTRANSFERASE"/>
    <property type="match status" value="1"/>
</dbReference>
<dbReference type="InterPro" id="IPR023370">
    <property type="entry name" value="TrmO-like_N"/>
</dbReference>
<dbReference type="Proteomes" id="UP001199319">
    <property type="component" value="Unassembled WGS sequence"/>
</dbReference>
<evidence type="ECO:0000259" key="3">
    <source>
        <dbReference type="PROSITE" id="PS51668"/>
    </source>
</evidence>
<reference evidence="4" key="1">
    <citation type="submission" date="2021-10" db="EMBL/GenBank/DDBJ databases">
        <title>Anaerobic single-cell dispensing facilitates the cultivation of human gut bacteria.</title>
        <authorList>
            <person name="Afrizal A."/>
        </authorList>
    </citation>
    <scope>NUCLEOTIDE SEQUENCE</scope>
    <source>
        <strain evidence="4">CLA-AA-H272</strain>
    </source>
</reference>
<sequence length="221" mass="24541">MKIIARIRTELPEKFGVPRQSGLVPQLRGRVIFEPEYRNPDAVRGLEDFSHIWLIWQFSRAVREGWSPTVRPPRLGGNRRMGVFATRSPFRPNALGLSSVRLDRVELDPALGPVLHVSGADLMDGTPIFDIKPYLPYTDSHPQAAGGFTDGLAHEPLTVECSPALLEHIPADSREGLLGVLAGDPRPRYQEDPQRVYGLSFAGRNVKFTVDGDRLTVIAVE</sequence>
<dbReference type="EMBL" id="JAJEPW010000022">
    <property type="protein sequence ID" value="MCC2129594.1"/>
    <property type="molecule type" value="Genomic_DNA"/>
</dbReference>
<accession>A0AAE3ACG2</accession>
<dbReference type="SUPFAM" id="SSF118196">
    <property type="entry name" value="YaeB-like"/>
    <property type="match status" value="1"/>
</dbReference>
<comment type="caution">
    <text evidence="4">The sequence shown here is derived from an EMBL/GenBank/DDBJ whole genome shotgun (WGS) entry which is preliminary data.</text>
</comment>
<evidence type="ECO:0000313" key="5">
    <source>
        <dbReference type="Proteomes" id="UP001199319"/>
    </source>
</evidence>
<dbReference type="InterPro" id="IPR036413">
    <property type="entry name" value="YaeB-like_sf"/>
</dbReference>
<dbReference type="AlphaFoldDB" id="A0AAE3ACG2"/>
<dbReference type="InterPro" id="IPR040372">
    <property type="entry name" value="YaeB-like"/>
</dbReference>
<dbReference type="RefSeq" id="WP_302928897.1">
    <property type="nucleotide sequence ID" value="NZ_JAJEPW010000022.1"/>
</dbReference>
<keyword evidence="1" id="KW-0949">S-adenosyl-L-methionine</keyword>
<dbReference type="CDD" id="cd09281">
    <property type="entry name" value="UPF0066"/>
    <property type="match status" value="1"/>
</dbReference>
<dbReference type="InterPro" id="IPR041369">
    <property type="entry name" value="TrmO_C"/>
</dbReference>
<dbReference type="PROSITE" id="PS01318">
    <property type="entry name" value="TSAA_1"/>
    <property type="match status" value="1"/>
</dbReference>
<feature type="domain" description="TsaA-like" evidence="3">
    <location>
        <begin position="1"/>
        <end position="143"/>
    </location>
</feature>
<dbReference type="Pfam" id="PF18389">
    <property type="entry name" value="TrmO_C"/>
    <property type="match status" value="1"/>
</dbReference>
<comment type="similarity">
    <text evidence="2">Belongs to the tRNA methyltransferase O family.</text>
</comment>
<evidence type="ECO:0000256" key="2">
    <source>
        <dbReference type="ARBA" id="ARBA00033753"/>
    </source>
</evidence>
<dbReference type="InterPro" id="IPR023368">
    <property type="entry name" value="UPF0066_cons_site"/>
</dbReference>
<dbReference type="Gene3D" id="3.30.2310.10">
    <property type="entry name" value="YaeB-like"/>
    <property type="match status" value="1"/>
</dbReference>
<keyword evidence="5" id="KW-1185">Reference proteome</keyword>
<protein>
    <submittedName>
        <fullName evidence="4">tRNA (N6-threonylcarbamoyladenosine(37)-N6)-methyltransferase TrmO</fullName>
    </submittedName>
</protein>